<sequence length="76" mass="9162">LNNRKLQFSAYNWTREIHWWAKKFTDIKFTWTGREANKVADRLAKARLPDNCSFQFNFYVPSCVTNLLHKDYVNSF</sequence>
<evidence type="ECO:0000313" key="3">
    <source>
        <dbReference type="Proteomes" id="UP000694005"/>
    </source>
</evidence>
<dbReference type="Gene3D" id="3.30.420.10">
    <property type="entry name" value="Ribonuclease H-like superfamily/Ribonuclease H"/>
    <property type="match status" value="1"/>
</dbReference>
<dbReference type="GO" id="GO:0003676">
    <property type="term" value="F:nucleic acid binding"/>
    <property type="evidence" value="ECO:0007669"/>
    <property type="project" value="InterPro"/>
</dbReference>
<name>A0A8D9HHT9_BRACM</name>
<accession>A0A8D9HHT9</accession>
<dbReference type="InterPro" id="IPR002156">
    <property type="entry name" value="RNaseH_domain"/>
</dbReference>
<dbReference type="EMBL" id="LS974624">
    <property type="protein sequence ID" value="CAG7899775.1"/>
    <property type="molecule type" value="Genomic_DNA"/>
</dbReference>
<feature type="domain" description="RNase H type-1" evidence="1">
    <location>
        <begin position="2"/>
        <end position="45"/>
    </location>
</feature>
<dbReference type="AlphaFoldDB" id="A0A8D9HHT9"/>
<proteinExistence type="predicted"/>
<protein>
    <recommendedName>
        <fullName evidence="1">RNase H type-1 domain-containing protein</fullName>
    </recommendedName>
</protein>
<dbReference type="GO" id="GO:0004523">
    <property type="term" value="F:RNA-DNA hybrid ribonuclease activity"/>
    <property type="evidence" value="ECO:0007669"/>
    <property type="project" value="InterPro"/>
</dbReference>
<organism evidence="2 3">
    <name type="scientific">Brassica campestris</name>
    <name type="common">Field mustard</name>
    <dbReference type="NCBI Taxonomy" id="3711"/>
    <lineage>
        <taxon>Eukaryota</taxon>
        <taxon>Viridiplantae</taxon>
        <taxon>Streptophyta</taxon>
        <taxon>Embryophyta</taxon>
        <taxon>Tracheophyta</taxon>
        <taxon>Spermatophyta</taxon>
        <taxon>Magnoliopsida</taxon>
        <taxon>eudicotyledons</taxon>
        <taxon>Gunneridae</taxon>
        <taxon>Pentapetalae</taxon>
        <taxon>rosids</taxon>
        <taxon>malvids</taxon>
        <taxon>Brassicales</taxon>
        <taxon>Brassicaceae</taxon>
        <taxon>Brassiceae</taxon>
        <taxon>Brassica</taxon>
    </lineage>
</organism>
<dbReference type="Proteomes" id="UP000694005">
    <property type="component" value="Chromosome A08"/>
</dbReference>
<gene>
    <name evidence="2" type="ORF">BRAPAZ1V2_A08P34410.2</name>
</gene>
<reference evidence="2 3" key="1">
    <citation type="submission" date="2021-07" db="EMBL/GenBank/DDBJ databases">
        <authorList>
            <consortium name="Genoscope - CEA"/>
            <person name="William W."/>
        </authorList>
    </citation>
    <scope>NUCLEOTIDE SEQUENCE [LARGE SCALE GENOMIC DNA]</scope>
</reference>
<dbReference type="Gramene" id="A08p34410.2_BraZ1">
    <property type="protein sequence ID" value="A08p34410.2_BraZ1.CDS.1"/>
    <property type="gene ID" value="A08g34410.2_BraZ1"/>
</dbReference>
<feature type="non-terminal residue" evidence="2">
    <location>
        <position position="1"/>
    </location>
</feature>
<dbReference type="InterPro" id="IPR036397">
    <property type="entry name" value="RNaseH_sf"/>
</dbReference>
<evidence type="ECO:0000259" key="1">
    <source>
        <dbReference type="Pfam" id="PF13456"/>
    </source>
</evidence>
<evidence type="ECO:0000313" key="2">
    <source>
        <dbReference type="EMBL" id="CAG7899775.1"/>
    </source>
</evidence>
<dbReference type="Pfam" id="PF13456">
    <property type="entry name" value="RVT_3"/>
    <property type="match status" value="1"/>
</dbReference>